<gene>
    <name evidence="3" type="ORF">MA16_Dca026178</name>
</gene>
<feature type="domain" description="Myb/SANT-like DNA-binding" evidence="2">
    <location>
        <begin position="13"/>
        <end position="103"/>
    </location>
</feature>
<dbReference type="AlphaFoldDB" id="A0A2I0VLW2"/>
<accession>A0A2I0VLW2</accession>
<dbReference type="Gene3D" id="1.10.10.60">
    <property type="entry name" value="Homeodomain-like"/>
    <property type="match status" value="1"/>
</dbReference>
<feature type="region of interest" description="Disordered" evidence="1">
    <location>
        <begin position="110"/>
        <end position="131"/>
    </location>
</feature>
<sequence length="333" mass="37461">MDGAFLHASKGKRDEWSEGGVLSLLEIYESKWLIRNRAKLKGSDWEDIARQVSIRCSTSNALKTPSQCKNKIESMKKRYRAEAAAAAENPSSCSSWQFFTRMDGLLKGASHCPSTPKSDNNRKNNFDSGVPAKVEEVDVEVGGGNLHESHREHGSNSSAKGFGGQKMNDEMKESRGSDGDVSTSRLKEVVGDGRISKKRRGLGNEIAESIQFLAHSILKIEQGRMELFKDSEKLRAEAEIKKWEMELKRTEIISKTQLQIAKLAMKRLYGKNNGQDGSPLKTELDMLSRREVTVSYIFPSLLMVVNLEANAIILKFNLLKELCYELYNFLLQY</sequence>
<evidence type="ECO:0000259" key="2">
    <source>
        <dbReference type="Pfam" id="PF13837"/>
    </source>
</evidence>
<dbReference type="PANTHER" id="PTHR31307:SF45">
    <property type="entry name" value="OS09G0558200 PROTEIN"/>
    <property type="match status" value="1"/>
</dbReference>
<dbReference type="EMBL" id="KZ503428">
    <property type="protein sequence ID" value="PKU64395.1"/>
    <property type="molecule type" value="Genomic_DNA"/>
</dbReference>
<dbReference type="InterPro" id="IPR044822">
    <property type="entry name" value="Myb_DNA-bind_4"/>
</dbReference>
<reference evidence="3 4" key="2">
    <citation type="journal article" date="2017" name="Nature">
        <title>The Apostasia genome and the evolution of orchids.</title>
        <authorList>
            <person name="Zhang G.Q."/>
            <person name="Liu K.W."/>
            <person name="Li Z."/>
            <person name="Lohaus R."/>
            <person name="Hsiao Y.Y."/>
            <person name="Niu S.C."/>
            <person name="Wang J.Y."/>
            <person name="Lin Y.C."/>
            <person name="Xu Q."/>
            <person name="Chen L.J."/>
            <person name="Yoshida K."/>
            <person name="Fujiwara S."/>
            <person name="Wang Z.W."/>
            <person name="Zhang Y.Q."/>
            <person name="Mitsuda N."/>
            <person name="Wang M."/>
            <person name="Liu G.H."/>
            <person name="Pecoraro L."/>
            <person name="Huang H.X."/>
            <person name="Xiao X.J."/>
            <person name="Lin M."/>
            <person name="Wu X.Y."/>
            <person name="Wu W.L."/>
            <person name="Chen Y.Y."/>
            <person name="Chang S.B."/>
            <person name="Sakamoto S."/>
            <person name="Ohme-Takagi M."/>
            <person name="Yagi M."/>
            <person name="Zeng S.J."/>
            <person name="Shen C.Y."/>
            <person name="Yeh C.M."/>
            <person name="Luo Y.B."/>
            <person name="Tsai W.C."/>
            <person name="Van de Peer Y."/>
            <person name="Liu Z.J."/>
        </authorList>
    </citation>
    <scope>NUCLEOTIDE SEQUENCE [LARGE SCALE GENOMIC DNA]</scope>
    <source>
        <tissue evidence="3">The whole plant</tissue>
    </source>
</reference>
<feature type="compositionally biased region" description="Basic and acidic residues" evidence="1">
    <location>
        <begin position="167"/>
        <end position="178"/>
    </location>
</feature>
<name>A0A2I0VLW2_9ASPA</name>
<dbReference type="Pfam" id="PF13837">
    <property type="entry name" value="Myb_DNA-bind_4"/>
    <property type="match status" value="1"/>
</dbReference>
<protein>
    <recommendedName>
        <fullName evidence="2">Myb/SANT-like DNA-binding domain-containing protein</fullName>
    </recommendedName>
</protein>
<feature type="region of interest" description="Disordered" evidence="1">
    <location>
        <begin position="144"/>
        <end position="184"/>
    </location>
</feature>
<reference evidence="3 4" key="1">
    <citation type="journal article" date="2016" name="Sci. Rep.">
        <title>The Dendrobium catenatum Lindl. genome sequence provides insights into polysaccharide synthase, floral development and adaptive evolution.</title>
        <authorList>
            <person name="Zhang G.Q."/>
            <person name="Xu Q."/>
            <person name="Bian C."/>
            <person name="Tsai W.C."/>
            <person name="Yeh C.M."/>
            <person name="Liu K.W."/>
            <person name="Yoshida K."/>
            <person name="Zhang L.S."/>
            <person name="Chang S.B."/>
            <person name="Chen F."/>
            <person name="Shi Y."/>
            <person name="Su Y.Y."/>
            <person name="Zhang Y.Q."/>
            <person name="Chen L.J."/>
            <person name="Yin Y."/>
            <person name="Lin M."/>
            <person name="Huang H."/>
            <person name="Deng H."/>
            <person name="Wang Z.W."/>
            <person name="Zhu S.L."/>
            <person name="Zhao X."/>
            <person name="Deng C."/>
            <person name="Niu S.C."/>
            <person name="Huang J."/>
            <person name="Wang M."/>
            <person name="Liu G.H."/>
            <person name="Yang H.J."/>
            <person name="Xiao X.J."/>
            <person name="Hsiao Y.Y."/>
            <person name="Wu W.L."/>
            <person name="Chen Y.Y."/>
            <person name="Mitsuda N."/>
            <person name="Ohme-Takagi M."/>
            <person name="Luo Y.B."/>
            <person name="Van de Peer Y."/>
            <person name="Liu Z.J."/>
        </authorList>
    </citation>
    <scope>NUCLEOTIDE SEQUENCE [LARGE SCALE GENOMIC DNA]</scope>
    <source>
        <tissue evidence="3">The whole plant</tissue>
    </source>
</reference>
<evidence type="ECO:0000256" key="1">
    <source>
        <dbReference type="SAM" id="MobiDB-lite"/>
    </source>
</evidence>
<evidence type="ECO:0000313" key="3">
    <source>
        <dbReference type="EMBL" id="PKU64395.1"/>
    </source>
</evidence>
<keyword evidence="4" id="KW-1185">Reference proteome</keyword>
<dbReference type="PANTHER" id="PTHR31307">
    <property type="entry name" value="TRIHELIX TRANSCRIPTION FACTOR ASIL2"/>
    <property type="match status" value="1"/>
</dbReference>
<proteinExistence type="predicted"/>
<organism evidence="3 4">
    <name type="scientific">Dendrobium catenatum</name>
    <dbReference type="NCBI Taxonomy" id="906689"/>
    <lineage>
        <taxon>Eukaryota</taxon>
        <taxon>Viridiplantae</taxon>
        <taxon>Streptophyta</taxon>
        <taxon>Embryophyta</taxon>
        <taxon>Tracheophyta</taxon>
        <taxon>Spermatophyta</taxon>
        <taxon>Magnoliopsida</taxon>
        <taxon>Liliopsida</taxon>
        <taxon>Asparagales</taxon>
        <taxon>Orchidaceae</taxon>
        <taxon>Epidendroideae</taxon>
        <taxon>Malaxideae</taxon>
        <taxon>Dendrobiinae</taxon>
        <taxon>Dendrobium</taxon>
    </lineage>
</organism>
<dbReference type="InterPro" id="IPR044823">
    <property type="entry name" value="ASIL1/2-like"/>
</dbReference>
<dbReference type="Proteomes" id="UP000233837">
    <property type="component" value="Unassembled WGS sequence"/>
</dbReference>
<evidence type="ECO:0000313" key="4">
    <source>
        <dbReference type="Proteomes" id="UP000233837"/>
    </source>
</evidence>